<evidence type="ECO:0000256" key="4">
    <source>
        <dbReference type="ARBA" id="ARBA00023002"/>
    </source>
</evidence>
<evidence type="ECO:0000256" key="5">
    <source>
        <dbReference type="ARBA" id="ARBA00023098"/>
    </source>
</evidence>
<dbReference type="EMBL" id="CP104694">
    <property type="protein sequence ID" value="UXI69869.1"/>
    <property type="molecule type" value="Genomic_DNA"/>
</dbReference>
<proteinExistence type="predicted"/>
<accession>A0ABY6BJ16</accession>
<sequence>MTTTEAFDLAALALTGLFALLLPLELWRYHRQRRLDAGAWKELGASASAVIPSLLVAPLVVAFITALFTIAAALAPWRIPVNLPTCLLALVAVDFLYYWDHRVAHRVRLIWAAAHSVHHSSPLYNQTVGLRVSFVDGFTSPWFYVPAVLAGFDPVVVASAFGLMLGYQQWLHTEAIGRLPLLDGWLNTPSNHRVHHGVQPQYIDRNYGGIFMLWDRLFGTYAPEAEPVRYGLTEPIGSANPLTVHGAEAAKLWRDLRAVPGWRDRLALLVNPPGWRAGTSTSD</sequence>
<keyword evidence="5" id="KW-0443">Lipid metabolism</keyword>
<feature type="domain" description="Fatty acid hydroxylase" evidence="8">
    <location>
        <begin position="87"/>
        <end position="220"/>
    </location>
</feature>
<dbReference type="RefSeq" id="WP_261696821.1">
    <property type="nucleotide sequence ID" value="NZ_CP104694.1"/>
</dbReference>
<evidence type="ECO:0000256" key="1">
    <source>
        <dbReference type="ARBA" id="ARBA00004127"/>
    </source>
</evidence>
<organism evidence="9 10">
    <name type="scientific">Tahibacter amnicola</name>
    <dbReference type="NCBI Taxonomy" id="2976241"/>
    <lineage>
        <taxon>Bacteria</taxon>
        <taxon>Pseudomonadati</taxon>
        <taxon>Pseudomonadota</taxon>
        <taxon>Gammaproteobacteria</taxon>
        <taxon>Lysobacterales</taxon>
        <taxon>Rhodanobacteraceae</taxon>
        <taxon>Tahibacter</taxon>
    </lineage>
</organism>
<dbReference type="PANTHER" id="PTHR21624:SF1">
    <property type="entry name" value="ALKYLGLYCEROL MONOOXYGENASE"/>
    <property type="match status" value="1"/>
</dbReference>
<comment type="subcellular location">
    <subcellularLocation>
        <location evidence="1">Endomembrane system</location>
        <topology evidence="1">Multi-pass membrane protein</topology>
    </subcellularLocation>
</comment>
<evidence type="ECO:0000256" key="6">
    <source>
        <dbReference type="ARBA" id="ARBA00023136"/>
    </source>
</evidence>
<gene>
    <name evidence="9" type="ORF">N4264_09650</name>
</gene>
<reference evidence="9" key="1">
    <citation type="submission" date="2022-09" db="EMBL/GenBank/DDBJ databases">
        <title>Tahibacter sp. nov., isolated from a fresh water.</title>
        <authorList>
            <person name="Baek J.H."/>
            <person name="Lee J.K."/>
            <person name="Kim J.M."/>
            <person name="Jeon C.O."/>
        </authorList>
    </citation>
    <scope>NUCLEOTIDE SEQUENCE</scope>
    <source>
        <strain evidence="9">W38</strain>
    </source>
</reference>
<protein>
    <submittedName>
        <fullName evidence="9">Sterol desaturase family protein</fullName>
    </submittedName>
</protein>
<evidence type="ECO:0000313" key="9">
    <source>
        <dbReference type="EMBL" id="UXI69869.1"/>
    </source>
</evidence>
<keyword evidence="2 7" id="KW-0812">Transmembrane</keyword>
<feature type="transmembrane region" description="Helical" evidence="7">
    <location>
        <begin position="6"/>
        <end position="27"/>
    </location>
</feature>
<feature type="transmembrane region" description="Helical" evidence="7">
    <location>
        <begin position="48"/>
        <end position="75"/>
    </location>
</feature>
<evidence type="ECO:0000256" key="3">
    <source>
        <dbReference type="ARBA" id="ARBA00022989"/>
    </source>
</evidence>
<evidence type="ECO:0000313" key="10">
    <source>
        <dbReference type="Proteomes" id="UP001064632"/>
    </source>
</evidence>
<dbReference type="Proteomes" id="UP001064632">
    <property type="component" value="Chromosome"/>
</dbReference>
<dbReference type="Pfam" id="PF04116">
    <property type="entry name" value="FA_hydroxylase"/>
    <property type="match status" value="1"/>
</dbReference>
<evidence type="ECO:0000256" key="2">
    <source>
        <dbReference type="ARBA" id="ARBA00022692"/>
    </source>
</evidence>
<keyword evidence="6 7" id="KW-0472">Membrane</keyword>
<dbReference type="PANTHER" id="PTHR21624">
    <property type="entry name" value="STEROL DESATURASE-RELATED PROTEIN"/>
    <property type="match status" value="1"/>
</dbReference>
<dbReference type="InterPro" id="IPR051689">
    <property type="entry name" value="Sterol_desaturase/TMEM195"/>
</dbReference>
<feature type="transmembrane region" description="Helical" evidence="7">
    <location>
        <begin position="81"/>
        <end position="99"/>
    </location>
</feature>
<evidence type="ECO:0000259" key="8">
    <source>
        <dbReference type="Pfam" id="PF04116"/>
    </source>
</evidence>
<dbReference type="InterPro" id="IPR006694">
    <property type="entry name" value="Fatty_acid_hydroxylase"/>
</dbReference>
<evidence type="ECO:0000256" key="7">
    <source>
        <dbReference type="SAM" id="Phobius"/>
    </source>
</evidence>
<keyword evidence="4" id="KW-0560">Oxidoreductase</keyword>
<keyword evidence="10" id="KW-1185">Reference proteome</keyword>
<keyword evidence="3 7" id="KW-1133">Transmembrane helix</keyword>
<name>A0ABY6BJ16_9GAMM</name>